<gene>
    <name evidence="2" type="ORF">QYE76_034361</name>
</gene>
<protein>
    <recommendedName>
        <fullName evidence="1">Calcium-transporting P-type ATPase N-terminal autoinhibitory domain-containing protein</fullName>
    </recommendedName>
</protein>
<dbReference type="Pfam" id="PF12515">
    <property type="entry name" value="CaATP_NAI"/>
    <property type="match status" value="1"/>
</dbReference>
<dbReference type="AlphaFoldDB" id="A0AAD8QX95"/>
<proteinExistence type="predicted"/>
<dbReference type="FunFam" id="1.20.5.170:FF:000029">
    <property type="entry name" value="Calcium-transporting ATPase"/>
    <property type="match status" value="1"/>
</dbReference>
<evidence type="ECO:0000313" key="3">
    <source>
        <dbReference type="Proteomes" id="UP001231189"/>
    </source>
</evidence>
<dbReference type="InterPro" id="IPR024750">
    <property type="entry name" value="Ca_ATPase_N_dom"/>
</dbReference>
<evidence type="ECO:0000313" key="2">
    <source>
        <dbReference type="EMBL" id="KAK1610688.1"/>
    </source>
</evidence>
<feature type="domain" description="Calcium-transporting P-type ATPase N-terminal autoinhibitory" evidence="1">
    <location>
        <begin position="24"/>
        <end position="65"/>
    </location>
</feature>
<sequence>MASPPPEIAVPVREEEDMQLEEGDSFDIASKNASYDRLRRWRQAALVLNASRRFRYTVDPEREEEKENMRRMIRAHAQVIRAVFLFKKAGQKELEAIVM</sequence>
<comment type="caution">
    <text evidence="2">The sequence shown here is derived from an EMBL/GenBank/DDBJ whole genome shotgun (WGS) entry which is preliminary data.</text>
</comment>
<organism evidence="2 3">
    <name type="scientific">Lolium multiflorum</name>
    <name type="common">Italian ryegrass</name>
    <name type="synonym">Lolium perenne subsp. multiflorum</name>
    <dbReference type="NCBI Taxonomy" id="4521"/>
    <lineage>
        <taxon>Eukaryota</taxon>
        <taxon>Viridiplantae</taxon>
        <taxon>Streptophyta</taxon>
        <taxon>Embryophyta</taxon>
        <taxon>Tracheophyta</taxon>
        <taxon>Spermatophyta</taxon>
        <taxon>Magnoliopsida</taxon>
        <taxon>Liliopsida</taxon>
        <taxon>Poales</taxon>
        <taxon>Poaceae</taxon>
        <taxon>BOP clade</taxon>
        <taxon>Pooideae</taxon>
        <taxon>Poodae</taxon>
        <taxon>Poeae</taxon>
        <taxon>Poeae Chloroplast Group 2 (Poeae type)</taxon>
        <taxon>Loliodinae</taxon>
        <taxon>Loliinae</taxon>
        <taxon>Lolium</taxon>
    </lineage>
</organism>
<reference evidence="2" key="1">
    <citation type="submission" date="2023-07" db="EMBL/GenBank/DDBJ databases">
        <title>A chromosome-level genome assembly of Lolium multiflorum.</title>
        <authorList>
            <person name="Chen Y."/>
            <person name="Copetti D."/>
            <person name="Kolliker R."/>
            <person name="Studer B."/>
        </authorList>
    </citation>
    <scope>NUCLEOTIDE SEQUENCE</scope>
    <source>
        <strain evidence="2">02402/16</strain>
        <tissue evidence="2">Leaf</tissue>
    </source>
</reference>
<dbReference type="Gene3D" id="1.20.5.170">
    <property type="match status" value="1"/>
</dbReference>
<dbReference type="EMBL" id="JAUUTY010000007">
    <property type="protein sequence ID" value="KAK1610688.1"/>
    <property type="molecule type" value="Genomic_DNA"/>
</dbReference>
<dbReference type="Proteomes" id="UP001231189">
    <property type="component" value="Unassembled WGS sequence"/>
</dbReference>
<keyword evidence="3" id="KW-1185">Reference proteome</keyword>
<name>A0AAD8QX95_LOLMU</name>
<dbReference type="GO" id="GO:0005516">
    <property type="term" value="F:calmodulin binding"/>
    <property type="evidence" value="ECO:0007669"/>
    <property type="project" value="InterPro"/>
</dbReference>
<evidence type="ECO:0000259" key="1">
    <source>
        <dbReference type="Pfam" id="PF12515"/>
    </source>
</evidence>
<accession>A0AAD8QX95</accession>